<organism evidence="2">
    <name type="scientific">Arundo donax</name>
    <name type="common">Giant reed</name>
    <name type="synonym">Donax arundinaceus</name>
    <dbReference type="NCBI Taxonomy" id="35708"/>
    <lineage>
        <taxon>Eukaryota</taxon>
        <taxon>Viridiplantae</taxon>
        <taxon>Streptophyta</taxon>
        <taxon>Embryophyta</taxon>
        <taxon>Tracheophyta</taxon>
        <taxon>Spermatophyta</taxon>
        <taxon>Magnoliopsida</taxon>
        <taxon>Liliopsida</taxon>
        <taxon>Poales</taxon>
        <taxon>Poaceae</taxon>
        <taxon>PACMAD clade</taxon>
        <taxon>Arundinoideae</taxon>
        <taxon>Arundineae</taxon>
        <taxon>Arundo</taxon>
    </lineage>
</organism>
<reference evidence="2" key="2">
    <citation type="journal article" date="2015" name="Data Brief">
        <title>Shoot transcriptome of the giant reed, Arundo donax.</title>
        <authorList>
            <person name="Barrero R.A."/>
            <person name="Guerrero F.D."/>
            <person name="Moolhuijzen P."/>
            <person name="Goolsby J.A."/>
            <person name="Tidwell J."/>
            <person name="Bellgard S.E."/>
            <person name="Bellgard M.I."/>
        </authorList>
    </citation>
    <scope>NUCLEOTIDE SEQUENCE</scope>
    <source>
        <tissue evidence="2">Shoot tissue taken approximately 20 cm above the soil surface</tissue>
    </source>
</reference>
<accession>A0A0A8ZEU9</accession>
<evidence type="ECO:0000256" key="1">
    <source>
        <dbReference type="SAM" id="MobiDB-lite"/>
    </source>
</evidence>
<reference evidence="2" key="1">
    <citation type="submission" date="2014-09" db="EMBL/GenBank/DDBJ databases">
        <authorList>
            <person name="Magalhaes I.L.F."/>
            <person name="Oliveira U."/>
            <person name="Santos F.R."/>
            <person name="Vidigal T.H.D.A."/>
            <person name="Brescovit A.D."/>
            <person name="Santos A.J."/>
        </authorList>
    </citation>
    <scope>NUCLEOTIDE SEQUENCE</scope>
    <source>
        <tissue evidence="2">Shoot tissue taken approximately 20 cm above the soil surface</tissue>
    </source>
</reference>
<evidence type="ECO:0000313" key="2">
    <source>
        <dbReference type="EMBL" id="JAD33402.1"/>
    </source>
</evidence>
<name>A0A0A8ZEU9_ARUDO</name>
<dbReference type="AlphaFoldDB" id="A0A0A8ZEU9"/>
<sequence length="68" mass="7190">MSPCCALALPYCGLRRMCTAIIAGARGGAESSAGPGRLHSGRRRSRGWSGCAGMGRHGRRCAGWRSKR</sequence>
<proteinExistence type="predicted"/>
<feature type="region of interest" description="Disordered" evidence="1">
    <location>
        <begin position="26"/>
        <end position="48"/>
    </location>
</feature>
<dbReference type="EMBL" id="GBRH01264493">
    <property type="protein sequence ID" value="JAD33402.1"/>
    <property type="molecule type" value="Transcribed_RNA"/>
</dbReference>
<protein>
    <submittedName>
        <fullName evidence="2">Uncharacterized protein</fullName>
    </submittedName>
</protein>
<feature type="compositionally biased region" description="Low complexity" evidence="1">
    <location>
        <begin position="26"/>
        <end position="38"/>
    </location>
</feature>